<dbReference type="NCBIfam" id="NF009848">
    <property type="entry name" value="PRK13318.1-6"/>
    <property type="match status" value="1"/>
</dbReference>
<evidence type="ECO:0000256" key="2">
    <source>
        <dbReference type="ARBA" id="ARBA00001958"/>
    </source>
</evidence>
<dbReference type="NCBIfam" id="TIGR00671">
    <property type="entry name" value="baf"/>
    <property type="match status" value="1"/>
</dbReference>
<dbReference type="InterPro" id="IPR004619">
    <property type="entry name" value="Type_III_PanK"/>
</dbReference>
<feature type="binding site" evidence="16">
    <location>
        <begin position="6"/>
        <end position="13"/>
    </location>
    <ligand>
        <name>ATP</name>
        <dbReference type="ChEBI" id="CHEBI:30616"/>
    </ligand>
</feature>
<feature type="binding site" evidence="16">
    <location>
        <position position="129"/>
    </location>
    <ligand>
        <name>K(+)</name>
        <dbReference type="ChEBI" id="CHEBI:29103"/>
    </ligand>
</feature>
<evidence type="ECO:0000256" key="8">
    <source>
        <dbReference type="ARBA" id="ARBA00022679"/>
    </source>
</evidence>
<comment type="function">
    <text evidence="16">Catalyzes the phosphorylation of pantothenate (Pan), the first step in CoA biosynthesis.</text>
</comment>
<evidence type="ECO:0000256" key="7">
    <source>
        <dbReference type="ARBA" id="ARBA00022490"/>
    </source>
</evidence>
<comment type="pathway">
    <text evidence="4 16">Cofactor biosynthesis; coenzyme A biosynthesis; CoA from (R)-pantothenate: step 1/5.</text>
</comment>
<dbReference type="Gene3D" id="3.30.420.40">
    <property type="match status" value="2"/>
</dbReference>
<dbReference type="Pfam" id="PF03309">
    <property type="entry name" value="Pan_kinase"/>
    <property type="match status" value="1"/>
</dbReference>
<feature type="active site" description="Proton acceptor" evidence="16">
    <location>
        <position position="109"/>
    </location>
</feature>
<dbReference type="HAMAP" id="MF_01274">
    <property type="entry name" value="Pantothen_kinase_3"/>
    <property type="match status" value="1"/>
</dbReference>
<dbReference type="SUPFAM" id="SSF53067">
    <property type="entry name" value="Actin-like ATPase domain"/>
    <property type="match status" value="2"/>
</dbReference>
<evidence type="ECO:0000256" key="10">
    <source>
        <dbReference type="ARBA" id="ARBA00022777"/>
    </source>
</evidence>
<dbReference type="GO" id="GO:0005737">
    <property type="term" value="C:cytoplasm"/>
    <property type="evidence" value="ECO:0007669"/>
    <property type="project" value="UniProtKB-SubCell"/>
</dbReference>
<comment type="subcellular location">
    <subcellularLocation>
        <location evidence="3 16">Cytoplasm</location>
    </subcellularLocation>
</comment>
<comment type="catalytic activity">
    <reaction evidence="1 16">
        <text>(R)-pantothenate + ATP = (R)-4'-phosphopantothenate + ADP + H(+)</text>
        <dbReference type="Rhea" id="RHEA:16373"/>
        <dbReference type="ChEBI" id="CHEBI:10986"/>
        <dbReference type="ChEBI" id="CHEBI:15378"/>
        <dbReference type="ChEBI" id="CHEBI:29032"/>
        <dbReference type="ChEBI" id="CHEBI:30616"/>
        <dbReference type="ChEBI" id="CHEBI:456216"/>
        <dbReference type="EC" id="2.7.1.33"/>
    </reaction>
</comment>
<evidence type="ECO:0000256" key="11">
    <source>
        <dbReference type="ARBA" id="ARBA00022840"/>
    </source>
</evidence>
<dbReference type="AlphaFoldDB" id="A0A7C1IZQ3"/>
<dbReference type="EMBL" id="DSMV01000134">
    <property type="protein sequence ID" value="HDW51532.1"/>
    <property type="molecule type" value="Genomic_DNA"/>
</dbReference>
<evidence type="ECO:0000313" key="17">
    <source>
        <dbReference type="EMBL" id="HDW51532.1"/>
    </source>
</evidence>
<name>A0A7C1IZQ3_9THEO</name>
<evidence type="ECO:0000256" key="9">
    <source>
        <dbReference type="ARBA" id="ARBA00022741"/>
    </source>
</evidence>
<dbReference type="CDD" id="cd24015">
    <property type="entry name" value="ASKHA_NBD_PanK-III"/>
    <property type="match status" value="1"/>
</dbReference>
<comment type="similarity">
    <text evidence="14 16">Belongs to the type III pantothenate kinase family.</text>
</comment>
<feature type="binding site" evidence="16">
    <location>
        <position position="132"/>
    </location>
    <ligand>
        <name>ATP</name>
        <dbReference type="ChEBI" id="CHEBI:30616"/>
    </ligand>
</feature>
<reference evidence="17" key="1">
    <citation type="journal article" date="2020" name="mSystems">
        <title>Genome- and Community-Level Interaction Insights into Carbon Utilization and Element Cycling Functions of Hydrothermarchaeota in Hydrothermal Sediment.</title>
        <authorList>
            <person name="Zhou Z."/>
            <person name="Liu Y."/>
            <person name="Xu W."/>
            <person name="Pan J."/>
            <person name="Luo Z.H."/>
            <person name="Li M."/>
        </authorList>
    </citation>
    <scope>NUCLEOTIDE SEQUENCE [LARGE SCALE GENOMIC DNA]</scope>
    <source>
        <strain evidence="17">SpSt-301</strain>
    </source>
</reference>
<gene>
    <name evidence="16" type="primary">coaX</name>
    <name evidence="17" type="ORF">ENQ35_02155</name>
</gene>
<comment type="cofactor">
    <cofactor evidence="16">
        <name>NH4(+)</name>
        <dbReference type="ChEBI" id="CHEBI:28938"/>
    </cofactor>
    <cofactor evidence="16">
        <name>K(+)</name>
        <dbReference type="ChEBI" id="CHEBI:29103"/>
    </cofactor>
    <text evidence="16">A monovalent cation. Ammonium or potassium.</text>
</comment>
<comment type="subunit">
    <text evidence="5 16">Homodimer.</text>
</comment>
<feature type="binding site" evidence="16">
    <location>
        <begin position="107"/>
        <end position="110"/>
    </location>
    <ligand>
        <name>substrate</name>
    </ligand>
</feature>
<evidence type="ECO:0000256" key="15">
    <source>
        <dbReference type="ARBA" id="ARBA00040883"/>
    </source>
</evidence>
<sequence length="254" mass="27364">MLLVLDIGNTNIAVGLFEGEKLAAAWRIATRREQTADEVGLLLRQFLREEGFTPETVTGIAACSVVPPLNLTVERACGHYFGREVFWVGPGTRTGVPVKTENPREVGADRVVNAAAGYALYGGPLVVVDFGTATTFDVVSAKGEYLGGVIAPGVDISCEALFNRAAKLPRVELAVPPTVIGRNTLHSMQAGIVYGFAGLVDEINRRIRAELKDEARVVATGGLATIIARESKTIEKVDPYLTLIGLRLIYERNR</sequence>
<keyword evidence="9 16" id="KW-0547">Nucleotide-binding</keyword>
<dbReference type="GO" id="GO:0004594">
    <property type="term" value="F:pantothenate kinase activity"/>
    <property type="evidence" value="ECO:0007669"/>
    <property type="project" value="UniProtKB-UniRule"/>
</dbReference>
<accession>A0A7C1IZQ3</accession>
<keyword evidence="7 16" id="KW-0963">Cytoplasm</keyword>
<dbReference type="GO" id="GO:0005524">
    <property type="term" value="F:ATP binding"/>
    <property type="evidence" value="ECO:0007669"/>
    <property type="project" value="UniProtKB-UniRule"/>
</dbReference>
<keyword evidence="11 16" id="KW-0067">ATP-binding</keyword>
<dbReference type="UniPathway" id="UPA00241">
    <property type="reaction ID" value="UER00352"/>
</dbReference>
<keyword evidence="10 16" id="KW-0418">Kinase</keyword>
<comment type="caution">
    <text evidence="17">The sequence shown here is derived from an EMBL/GenBank/DDBJ whole genome shotgun (WGS) entry which is preliminary data.</text>
</comment>
<dbReference type="InterPro" id="IPR043129">
    <property type="entry name" value="ATPase_NBD"/>
</dbReference>
<comment type="cofactor">
    <cofactor evidence="2">
        <name>K(+)</name>
        <dbReference type="ChEBI" id="CHEBI:29103"/>
    </cofactor>
</comment>
<protein>
    <recommendedName>
        <fullName evidence="15 16">Type III pantothenate kinase</fullName>
        <ecNumber evidence="6 16">2.7.1.33</ecNumber>
    </recommendedName>
    <alternativeName>
        <fullName evidence="16">PanK-III</fullName>
    </alternativeName>
    <alternativeName>
        <fullName evidence="16">Pantothenic acid kinase</fullName>
    </alternativeName>
</protein>
<keyword evidence="8 16" id="KW-0808">Transferase</keyword>
<evidence type="ECO:0000256" key="12">
    <source>
        <dbReference type="ARBA" id="ARBA00022958"/>
    </source>
</evidence>
<dbReference type="GO" id="GO:0015937">
    <property type="term" value="P:coenzyme A biosynthetic process"/>
    <property type="evidence" value="ECO:0007669"/>
    <property type="project" value="UniProtKB-UniRule"/>
</dbReference>
<proteinExistence type="inferred from homology"/>
<evidence type="ECO:0000256" key="14">
    <source>
        <dbReference type="ARBA" id="ARBA00038036"/>
    </source>
</evidence>
<evidence type="ECO:0000256" key="16">
    <source>
        <dbReference type="HAMAP-Rule" id="MF_01274"/>
    </source>
</evidence>
<evidence type="ECO:0000256" key="5">
    <source>
        <dbReference type="ARBA" id="ARBA00011738"/>
    </source>
</evidence>
<evidence type="ECO:0000256" key="6">
    <source>
        <dbReference type="ARBA" id="ARBA00012102"/>
    </source>
</evidence>
<keyword evidence="16" id="KW-0479">Metal-binding</keyword>
<comment type="caution">
    <text evidence="16">Lacks conserved residue(s) required for the propagation of feature annotation.</text>
</comment>
<evidence type="ECO:0000256" key="1">
    <source>
        <dbReference type="ARBA" id="ARBA00001206"/>
    </source>
</evidence>
<keyword evidence="12 16" id="KW-0630">Potassium</keyword>
<organism evidence="17">
    <name type="scientific">Ammonifex degensii</name>
    <dbReference type="NCBI Taxonomy" id="42838"/>
    <lineage>
        <taxon>Bacteria</taxon>
        <taxon>Bacillati</taxon>
        <taxon>Bacillota</taxon>
        <taxon>Clostridia</taxon>
        <taxon>Thermoanaerobacterales</taxon>
        <taxon>Thermoanaerobacteraceae</taxon>
        <taxon>Ammonifex</taxon>
    </lineage>
</organism>
<dbReference type="NCBIfam" id="NF009855">
    <property type="entry name" value="PRK13321.1"/>
    <property type="match status" value="1"/>
</dbReference>
<dbReference type="PANTHER" id="PTHR34265:SF1">
    <property type="entry name" value="TYPE III PANTOTHENATE KINASE"/>
    <property type="match status" value="1"/>
</dbReference>
<evidence type="ECO:0000256" key="13">
    <source>
        <dbReference type="ARBA" id="ARBA00022993"/>
    </source>
</evidence>
<dbReference type="GO" id="GO:0046872">
    <property type="term" value="F:metal ion binding"/>
    <property type="evidence" value="ECO:0007669"/>
    <property type="project" value="UniProtKB-KW"/>
</dbReference>
<dbReference type="PANTHER" id="PTHR34265">
    <property type="entry name" value="TYPE III PANTOTHENATE KINASE"/>
    <property type="match status" value="1"/>
</dbReference>
<evidence type="ECO:0000256" key="4">
    <source>
        <dbReference type="ARBA" id="ARBA00005225"/>
    </source>
</evidence>
<dbReference type="EC" id="2.7.1.33" evidence="6 16"/>
<keyword evidence="13 16" id="KW-0173">Coenzyme A biosynthesis</keyword>
<evidence type="ECO:0000256" key="3">
    <source>
        <dbReference type="ARBA" id="ARBA00004496"/>
    </source>
</evidence>
<feature type="binding site" evidence="16">
    <location>
        <position position="184"/>
    </location>
    <ligand>
        <name>substrate</name>
    </ligand>
</feature>